<dbReference type="GO" id="GO:0009424">
    <property type="term" value="C:bacterial-type flagellum hook"/>
    <property type="evidence" value="ECO:0007669"/>
    <property type="project" value="InterPro"/>
</dbReference>
<keyword evidence="9" id="KW-0966">Cell projection</keyword>
<comment type="similarity">
    <text evidence="3">Belongs to the flagella basal body rod proteins family.</text>
</comment>
<accession>A0A840VQ47</accession>
<evidence type="ECO:0000313" key="9">
    <source>
        <dbReference type="EMBL" id="MBB5373731.1"/>
    </source>
</evidence>
<sequence>MTGINSAISTALSGLDLFEAGISTVSNNIANSTTSGYAAESLNATTAVGAPNQPGSGVQTAQIVRAASGFAAAQLRNANSANAAASSQSTALTSLSNALTNNGDVQAATNQFFENVSTLASNPTSTAQRQTVLSDAQTVTSSFQSAAQNIATANASANESLSTGVTSANNLLNKLATINKGLTQTPHDPSLLDQQQSALNSLSQFLPVTTLPQSNGSMIVTTGGTVLLDQSGPQALVTSTTNSGTPTITAGTNAVPVTLTENDGSLGAAIGNIQSGNAALQSLDTLAAVFAGKVNTSQAEGLTPSGAQGQALFSVPAPSVAASSSNTGTATVSAAISDSSALPIDGGPFLLSYTTANGWAATDQASGQSYSASGTPPTLAGMALTITGTPANGDQYTLNPSPNAAAGISVAATQAGGIAAADPYVPTTGVLQSDGSITNSNAGTITTGTDTVTSTPASNAAVIPASYYGQNLQLNFTSSTSYTVSVAGNTTPAIASGTLGSNGGNIAITYPNSGAASGQYWQLPITGTPASGDTLTLTPGDSSSGSNAQRMATLWSTPSATTAGTLEQAFVGLSTGLGANASAAQNLATATSTQVSTATTNLQTVAGVNTDQQAVTLTNYQQAYQAAAQVISAARTMFDSLLQSV</sequence>
<comment type="caution">
    <text evidence="9">The sequence shown here is derived from an EMBL/GenBank/DDBJ whole genome shotgun (WGS) entry which is preliminary data.</text>
</comment>
<dbReference type="PANTHER" id="PTHR30033:SF2">
    <property type="entry name" value="FLAGELLAR HOOK PROTEIN"/>
    <property type="match status" value="1"/>
</dbReference>
<dbReference type="InterPro" id="IPR002371">
    <property type="entry name" value="FlgK"/>
</dbReference>
<comment type="subcellular location">
    <subcellularLocation>
        <location evidence="1">Bacterial flagellum</location>
    </subcellularLocation>
    <subcellularLocation>
        <location evidence="2">Secreted</location>
    </subcellularLocation>
</comment>
<evidence type="ECO:0000256" key="5">
    <source>
        <dbReference type="ARBA" id="ARBA00022525"/>
    </source>
</evidence>
<keyword evidence="10" id="KW-1185">Reference proteome</keyword>
<dbReference type="AlphaFoldDB" id="A0A840VQ47"/>
<evidence type="ECO:0000256" key="1">
    <source>
        <dbReference type="ARBA" id="ARBA00004365"/>
    </source>
</evidence>
<dbReference type="GO" id="GO:0044780">
    <property type="term" value="P:bacterial-type flagellum assembly"/>
    <property type="evidence" value="ECO:0007669"/>
    <property type="project" value="InterPro"/>
</dbReference>
<reference evidence="9 10" key="1">
    <citation type="submission" date="2020-08" db="EMBL/GenBank/DDBJ databases">
        <title>Genomic Encyclopedia of Type Strains, Phase IV (KMG-IV): sequencing the most valuable type-strain genomes for metagenomic binning, comparative biology and taxonomic classification.</title>
        <authorList>
            <person name="Goeker M."/>
        </authorList>
    </citation>
    <scope>NUCLEOTIDE SEQUENCE [LARGE SCALE GENOMIC DNA]</scope>
    <source>
        <strain evidence="9 10">DSM 27026</strain>
    </source>
</reference>
<evidence type="ECO:0000256" key="3">
    <source>
        <dbReference type="ARBA" id="ARBA00009677"/>
    </source>
</evidence>
<evidence type="ECO:0000313" key="10">
    <source>
        <dbReference type="Proteomes" id="UP000553706"/>
    </source>
</evidence>
<organism evidence="9 10">
    <name type="scientific">Acidocella aromatica</name>
    <dbReference type="NCBI Taxonomy" id="1303579"/>
    <lineage>
        <taxon>Bacteria</taxon>
        <taxon>Pseudomonadati</taxon>
        <taxon>Pseudomonadota</taxon>
        <taxon>Alphaproteobacteria</taxon>
        <taxon>Acetobacterales</taxon>
        <taxon>Acidocellaceae</taxon>
        <taxon>Acidocella</taxon>
    </lineage>
</organism>
<protein>
    <recommendedName>
        <fullName evidence="4">Flagellar hook-associated protein 1</fullName>
    </recommendedName>
</protein>
<dbReference type="Proteomes" id="UP000553706">
    <property type="component" value="Unassembled WGS sequence"/>
</dbReference>
<keyword evidence="9" id="KW-0282">Flagellum</keyword>
<dbReference type="RefSeq" id="WP_183266752.1">
    <property type="nucleotide sequence ID" value="NZ_JACHFJ010000009.1"/>
</dbReference>
<proteinExistence type="inferred from homology"/>
<evidence type="ECO:0000259" key="7">
    <source>
        <dbReference type="Pfam" id="PF06429"/>
    </source>
</evidence>
<dbReference type="InterPro" id="IPR053927">
    <property type="entry name" value="FlgK_helical"/>
</dbReference>
<dbReference type="PANTHER" id="PTHR30033">
    <property type="entry name" value="FLAGELLAR HOOK-ASSOCIATED PROTEIN 1"/>
    <property type="match status" value="1"/>
</dbReference>
<evidence type="ECO:0000259" key="8">
    <source>
        <dbReference type="Pfam" id="PF22638"/>
    </source>
</evidence>
<evidence type="ECO:0000256" key="6">
    <source>
        <dbReference type="ARBA" id="ARBA00023143"/>
    </source>
</evidence>
<evidence type="ECO:0000256" key="4">
    <source>
        <dbReference type="ARBA" id="ARBA00016244"/>
    </source>
</evidence>
<feature type="domain" description="Flagellar hook-associated protein FlgK helical" evidence="8">
    <location>
        <begin position="100"/>
        <end position="313"/>
    </location>
</feature>
<dbReference type="Pfam" id="PF06429">
    <property type="entry name" value="Flg_bbr_C"/>
    <property type="match status" value="1"/>
</dbReference>
<dbReference type="Pfam" id="PF22638">
    <property type="entry name" value="FlgK_D1"/>
    <property type="match status" value="1"/>
</dbReference>
<dbReference type="InterPro" id="IPR010930">
    <property type="entry name" value="Flg_bb/hook_C_dom"/>
</dbReference>
<keyword evidence="6" id="KW-0975">Bacterial flagellum</keyword>
<dbReference type="GO" id="GO:0005576">
    <property type="term" value="C:extracellular region"/>
    <property type="evidence" value="ECO:0007669"/>
    <property type="project" value="UniProtKB-SubCell"/>
</dbReference>
<keyword evidence="5" id="KW-0964">Secreted</keyword>
<dbReference type="SUPFAM" id="SSF64518">
    <property type="entry name" value="Phase 1 flagellin"/>
    <property type="match status" value="2"/>
</dbReference>
<keyword evidence="9" id="KW-0969">Cilium</keyword>
<name>A0A840VQ47_9PROT</name>
<gene>
    <name evidence="9" type="ORF">HNP71_001996</name>
</gene>
<evidence type="ECO:0000256" key="2">
    <source>
        <dbReference type="ARBA" id="ARBA00004613"/>
    </source>
</evidence>
<dbReference type="GO" id="GO:0005198">
    <property type="term" value="F:structural molecule activity"/>
    <property type="evidence" value="ECO:0007669"/>
    <property type="project" value="InterPro"/>
</dbReference>
<dbReference type="PRINTS" id="PR01005">
    <property type="entry name" value="FLGHOOKAP1"/>
</dbReference>
<feature type="domain" description="Flagellar basal-body/hook protein C-terminal" evidence="7">
    <location>
        <begin position="606"/>
        <end position="643"/>
    </location>
</feature>
<dbReference type="EMBL" id="JACHFJ010000009">
    <property type="protein sequence ID" value="MBB5373731.1"/>
    <property type="molecule type" value="Genomic_DNA"/>
</dbReference>